<name>A0ABS8HNJ4_9FIRM</name>
<sequence>MKLAGKKILVIAPDFPYPANHGGRLDIWGRIKTLAQLGLKIDLIVTTKDRVSSSDIEVVKQYVENIYLCKRVNRIIDVFSRLPLQMNSRKSLEQIKLSGTYHFALLESQYVFPIVRNHTLNAERIILRLHNDETAYFWELAKSVRLGWKKVYYLLESYKFKLAEPELFKYLKNVMFISKDEMNAYHNRYAKLNSIFLPPPISKKHCQISLASRRVLFIGSLFMINNQDAIKWYIDHIHKLLTDIDGYEFIIVGNSRGECLEWLYKLIQNEKNIHVYDSPKELEKFYENSSVFVNPMLHGAGVKLKTIEAITNGLPVVSTTVGNQGTGLVNKEHIMITDDPKLYAKYIREFILDSEKGKDIVRNGQKYLSEHYDQKFLLKKYLSALTGG</sequence>
<protein>
    <submittedName>
        <fullName evidence="1">Glycosyltransferase family 4 protein</fullName>
    </submittedName>
</protein>
<keyword evidence="2" id="KW-1185">Reference proteome</keyword>
<comment type="caution">
    <text evidence="1">The sequence shown here is derived from an EMBL/GenBank/DDBJ whole genome shotgun (WGS) entry which is preliminary data.</text>
</comment>
<evidence type="ECO:0000313" key="1">
    <source>
        <dbReference type="EMBL" id="MCC5464129.1"/>
    </source>
</evidence>
<evidence type="ECO:0000313" key="2">
    <source>
        <dbReference type="Proteomes" id="UP001165492"/>
    </source>
</evidence>
<accession>A0ABS8HNJ4</accession>
<reference evidence="1" key="1">
    <citation type="submission" date="2021-11" db="EMBL/GenBank/DDBJ databases">
        <title>Description of a new species Pelosinus isolated from the bottom sediments of Lake Baikal.</title>
        <authorList>
            <person name="Zakharyuk A."/>
        </authorList>
    </citation>
    <scope>NUCLEOTIDE SEQUENCE</scope>
    <source>
        <strain evidence="1">Bkl1</strain>
    </source>
</reference>
<dbReference type="RefSeq" id="WP_229533647.1">
    <property type="nucleotide sequence ID" value="NZ_JAJHJB010000002.1"/>
</dbReference>
<proteinExistence type="predicted"/>
<dbReference type="CDD" id="cd03801">
    <property type="entry name" value="GT4_PimA-like"/>
    <property type="match status" value="1"/>
</dbReference>
<dbReference type="PANTHER" id="PTHR12526">
    <property type="entry name" value="GLYCOSYLTRANSFERASE"/>
    <property type="match status" value="1"/>
</dbReference>
<dbReference type="PANTHER" id="PTHR12526:SF630">
    <property type="entry name" value="GLYCOSYLTRANSFERASE"/>
    <property type="match status" value="1"/>
</dbReference>
<dbReference type="SUPFAM" id="SSF53756">
    <property type="entry name" value="UDP-Glycosyltransferase/glycogen phosphorylase"/>
    <property type="match status" value="1"/>
</dbReference>
<organism evidence="1 2">
    <name type="scientific">Pelosinus baikalensis</name>
    <dbReference type="NCBI Taxonomy" id="2892015"/>
    <lineage>
        <taxon>Bacteria</taxon>
        <taxon>Bacillati</taxon>
        <taxon>Bacillota</taxon>
        <taxon>Negativicutes</taxon>
        <taxon>Selenomonadales</taxon>
        <taxon>Sporomusaceae</taxon>
        <taxon>Pelosinus</taxon>
    </lineage>
</organism>
<dbReference type="Proteomes" id="UP001165492">
    <property type="component" value="Unassembled WGS sequence"/>
</dbReference>
<dbReference type="EMBL" id="JAJHJB010000002">
    <property type="protein sequence ID" value="MCC5464129.1"/>
    <property type="molecule type" value="Genomic_DNA"/>
</dbReference>
<gene>
    <name evidence="1" type="ORF">LMF89_01975</name>
</gene>
<dbReference type="Pfam" id="PF13692">
    <property type="entry name" value="Glyco_trans_1_4"/>
    <property type="match status" value="1"/>
</dbReference>
<dbReference type="Gene3D" id="3.40.50.2000">
    <property type="entry name" value="Glycogen Phosphorylase B"/>
    <property type="match status" value="2"/>
</dbReference>